<gene>
    <name evidence="7" type="ORF">KDA27_08880</name>
</gene>
<protein>
    <submittedName>
        <fullName evidence="7">Sigma-54-dependent Fis family transcriptional regulator</fullName>
    </submittedName>
</protein>
<dbReference type="Pfam" id="PF00158">
    <property type="entry name" value="Sigma54_activat"/>
    <property type="match status" value="1"/>
</dbReference>
<dbReference type="Proteomes" id="UP000739538">
    <property type="component" value="Unassembled WGS sequence"/>
</dbReference>
<dbReference type="InterPro" id="IPR001789">
    <property type="entry name" value="Sig_transdc_resp-reg_receiver"/>
</dbReference>
<feature type="domain" description="Response regulatory" evidence="6">
    <location>
        <begin position="3"/>
        <end position="118"/>
    </location>
</feature>
<evidence type="ECO:0000313" key="7">
    <source>
        <dbReference type="EMBL" id="MCA9755901.1"/>
    </source>
</evidence>
<dbReference type="PANTHER" id="PTHR32071:SF57">
    <property type="entry name" value="C4-DICARBOXYLATE TRANSPORT TRANSCRIPTIONAL REGULATORY PROTEIN DCTD"/>
    <property type="match status" value="1"/>
</dbReference>
<dbReference type="InterPro" id="IPR027417">
    <property type="entry name" value="P-loop_NTPase"/>
</dbReference>
<dbReference type="CDD" id="cd00009">
    <property type="entry name" value="AAA"/>
    <property type="match status" value="1"/>
</dbReference>
<feature type="modified residue" description="4-aspartylphosphate" evidence="3">
    <location>
        <position position="53"/>
    </location>
</feature>
<sequence length="462" mass="51479">MPRVLVVDDNAAMREQYAYDLGRIGGFETETASGGREALAKIGAGGVDCVVLDLEMPDLDGFQVLDALQDRGIRLPIIVYTGTGDFDRCIRAVRSGAFGFVDKSESIERVVQEIRSALDRWRLESEIETWRRQSGVDSALVGESRAVEELRARIRRLAPIPSPVLILGESGTGKELVARELHRQSGRRGPFLAINCAALPENLVESELFGHERGAFTGADKRRAGAFEAAQGGSLFLDEIGELPLPTQAKLLRVMEEETVRRLGSNEELPFDARIIAATHRDLEGDVENERFREDLYYRLEVHVLRVPPLRERLSDIPLLARHLAAGIYERFGMRAHGMTDAALSRLSRHGWERNNVRELRNVVERMILDAGENPVDEKHVPRGIGDADPSGAVRDADRSSFREAREAEVGTLKDLKADAERRIVLAALERNGWHITNTATELGLADHSSLLKVMRRHGLKR</sequence>
<dbReference type="SMART" id="SM00382">
    <property type="entry name" value="AAA"/>
    <property type="match status" value="1"/>
</dbReference>
<dbReference type="SUPFAM" id="SSF52172">
    <property type="entry name" value="CheY-like"/>
    <property type="match status" value="1"/>
</dbReference>
<dbReference type="Gene3D" id="1.10.8.60">
    <property type="match status" value="1"/>
</dbReference>
<comment type="caution">
    <text evidence="7">The sequence shown here is derived from an EMBL/GenBank/DDBJ whole genome shotgun (WGS) entry which is preliminary data.</text>
</comment>
<dbReference type="PROSITE" id="PS50045">
    <property type="entry name" value="SIGMA54_INTERACT_4"/>
    <property type="match status" value="1"/>
</dbReference>
<reference evidence="7" key="2">
    <citation type="journal article" date="2021" name="Microbiome">
        <title>Successional dynamics and alternative stable states in a saline activated sludge microbial community over 9 years.</title>
        <authorList>
            <person name="Wang Y."/>
            <person name="Ye J."/>
            <person name="Ju F."/>
            <person name="Liu L."/>
            <person name="Boyd J.A."/>
            <person name="Deng Y."/>
            <person name="Parks D.H."/>
            <person name="Jiang X."/>
            <person name="Yin X."/>
            <person name="Woodcroft B.J."/>
            <person name="Tyson G.W."/>
            <person name="Hugenholtz P."/>
            <person name="Polz M.F."/>
            <person name="Zhang T."/>
        </authorList>
    </citation>
    <scope>NUCLEOTIDE SEQUENCE</scope>
    <source>
        <strain evidence="7">HKST-UBA02</strain>
    </source>
</reference>
<dbReference type="Pfam" id="PF25601">
    <property type="entry name" value="AAA_lid_14"/>
    <property type="match status" value="1"/>
</dbReference>
<proteinExistence type="predicted"/>
<keyword evidence="2" id="KW-0067">ATP-binding</keyword>
<dbReference type="Gene3D" id="3.40.50.300">
    <property type="entry name" value="P-loop containing nucleotide triphosphate hydrolases"/>
    <property type="match status" value="1"/>
</dbReference>
<dbReference type="InterPro" id="IPR058031">
    <property type="entry name" value="AAA_lid_NorR"/>
</dbReference>
<evidence type="ECO:0000259" key="6">
    <source>
        <dbReference type="PROSITE" id="PS50110"/>
    </source>
</evidence>
<dbReference type="SUPFAM" id="SSF52540">
    <property type="entry name" value="P-loop containing nucleoside triphosphate hydrolases"/>
    <property type="match status" value="1"/>
</dbReference>
<dbReference type="EMBL" id="JAGQHS010000035">
    <property type="protein sequence ID" value="MCA9755901.1"/>
    <property type="molecule type" value="Genomic_DNA"/>
</dbReference>
<name>A0A956SD08_UNCEI</name>
<evidence type="ECO:0000256" key="4">
    <source>
        <dbReference type="SAM" id="MobiDB-lite"/>
    </source>
</evidence>
<dbReference type="PROSITE" id="PS00675">
    <property type="entry name" value="SIGMA54_INTERACT_1"/>
    <property type="match status" value="1"/>
</dbReference>
<dbReference type="GO" id="GO:0006355">
    <property type="term" value="P:regulation of DNA-templated transcription"/>
    <property type="evidence" value="ECO:0007669"/>
    <property type="project" value="InterPro"/>
</dbReference>
<evidence type="ECO:0000256" key="3">
    <source>
        <dbReference type="PROSITE-ProRule" id="PRU00169"/>
    </source>
</evidence>
<dbReference type="AlphaFoldDB" id="A0A956SD08"/>
<feature type="region of interest" description="Disordered" evidence="4">
    <location>
        <begin position="378"/>
        <end position="401"/>
    </location>
</feature>
<dbReference type="InterPro" id="IPR025662">
    <property type="entry name" value="Sigma_54_int_dom_ATP-bd_1"/>
</dbReference>
<keyword evidence="3" id="KW-0597">Phosphoprotein</keyword>
<evidence type="ECO:0000313" key="8">
    <source>
        <dbReference type="Proteomes" id="UP000739538"/>
    </source>
</evidence>
<dbReference type="SMART" id="SM00448">
    <property type="entry name" value="REC"/>
    <property type="match status" value="1"/>
</dbReference>
<dbReference type="Gene3D" id="1.10.10.60">
    <property type="entry name" value="Homeodomain-like"/>
    <property type="match status" value="1"/>
</dbReference>
<accession>A0A956SD08</accession>
<dbReference type="PANTHER" id="PTHR32071">
    <property type="entry name" value="TRANSCRIPTIONAL REGULATORY PROTEIN"/>
    <property type="match status" value="1"/>
</dbReference>
<dbReference type="PROSITE" id="PS50110">
    <property type="entry name" value="RESPONSE_REGULATORY"/>
    <property type="match status" value="1"/>
</dbReference>
<dbReference type="FunFam" id="3.40.50.300:FF:000006">
    <property type="entry name" value="DNA-binding transcriptional regulator NtrC"/>
    <property type="match status" value="1"/>
</dbReference>
<dbReference type="InterPro" id="IPR003593">
    <property type="entry name" value="AAA+_ATPase"/>
</dbReference>
<dbReference type="InterPro" id="IPR025943">
    <property type="entry name" value="Sigma_54_int_dom_ATP-bd_2"/>
</dbReference>
<dbReference type="Gene3D" id="3.40.50.2300">
    <property type="match status" value="1"/>
</dbReference>
<dbReference type="PROSITE" id="PS00676">
    <property type="entry name" value="SIGMA54_INTERACT_2"/>
    <property type="match status" value="1"/>
</dbReference>
<feature type="domain" description="Sigma-54 factor interaction" evidence="5">
    <location>
        <begin position="140"/>
        <end position="369"/>
    </location>
</feature>
<evidence type="ECO:0000256" key="2">
    <source>
        <dbReference type="ARBA" id="ARBA00022840"/>
    </source>
</evidence>
<organism evidence="7 8">
    <name type="scientific">Eiseniibacteriota bacterium</name>
    <dbReference type="NCBI Taxonomy" id="2212470"/>
    <lineage>
        <taxon>Bacteria</taxon>
        <taxon>Candidatus Eiseniibacteriota</taxon>
    </lineage>
</organism>
<evidence type="ECO:0000259" key="5">
    <source>
        <dbReference type="PROSITE" id="PS50045"/>
    </source>
</evidence>
<dbReference type="InterPro" id="IPR002078">
    <property type="entry name" value="Sigma_54_int"/>
</dbReference>
<dbReference type="InterPro" id="IPR011006">
    <property type="entry name" value="CheY-like_superfamily"/>
</dbReference>
<dbReference type="Pfam" id="PF00072">
    <property type="entry name" value="Response_reg"/>
    <property type="match status" value="1"/>
</dbReference>
<evidence type="ECO:0000256" key="1">
    <source>
        <dbReference type="ARBA" id="ARBA00022741"/>
    </source>
</evidence>
<reference evidence="7" key="1">
    <citation type="submission" date="2020-04" db="EMBL/GenBank/DDBJ databases">
        <authorList>
            <person name="Zhang T."/>
        </authorList>
    </citation>
    <scope>NUCLEOTIDE SEQUENCE</scope>
    <source>
        <strain evidence="7">HKST-UBA02</strain>
    </source>
</reference>
<dbReference type="GO" id="GO:0000160">
    <property type="term" value="P:phosphorelay signal transduction system"/>
    <property type="evidence" value="ECO:0007669"/>
    <property type="project" value="InterPro"/>
</dbReference>
<dbReference type="GO" id="GO:0005524">
    <property type="term" value="F:ATP binding"/>
    <property type="evidence" value="ECO:0007669"/>
    <property type="project" value="UniProtKB-KW"/>
</dbReference>
<keyword evidence="1" id="KW-0547">Nucleotide-binding</keyword>